<dbReference type="SMART" id="SM01100">
    <property type="entry name" value="CRAL_TRIO_N"/>
    <property type="match status" value="1"/>
</dbReference>
<organism evidence="3 4">
    <name type="scientific">Gonapodya prolifera (strain JEL478)</name>
    <name type="common">Monoblepharis prolifera</name>
    <dbReference type="NCBI Taxonomy" id="1344416"/>
    <lineage>
        <taxon>Eukaryota</taxon>
        <taxon>Fungi</taxon>
        <taxon>Fungi incertae sedis</taxon>
        <taxon>Chytridiomycota</taxon>
        <taxon>Chytridiomycota incertae sedis</taxon>
        <taxon>Monoblepharidomycetes</taxon>
        <taxon>Monoblepharidales</taxon>
        <taxon>Gonapodyaceae</taxon>
        <taxon>Gonapodya</taxon>
    </lineage>
</organism>
<dbReference type="InterPro" id="IPR001251">
    <property type="entry name" value="CRAL-TRIO_dom"/>
</dbReference>
<dbReference type="STRING" id="1344416.A0A139AEM2"/>
<evidence type="ECO:0000259" key="2">
    <source>
        <dbReference type="PROSITE" id="PS50191"/>
    </source>
</evidence>
<dbReference type="InterPro" id="IPR036865">
    <property type="entry name" value="CRAL-TRIO_dom_sf"/>
</dbReference>
<keyword evidence="4" id="KW-1185">Reference proteome</keyword>
<feature type="domain" description="CRAL-TRIO" evidence="2">
    <location>
        <begin position="102"/>
        <end position="276"/>
    </location>
</feature>
<dbReference type="GO" id="GO:0008526">
    <property type="term" value="F:phosphatidylinositol transfer activity"/>
    <property type="evidence" value="ECO:0007669"/>
    <property type="project" value="TreeGrafter"/>
</dbReference>
<dbReference type="AlphaFoldDB" id="A0A139AEM2"/>
<dbReference type="Gene3D" id="3.40.525.10">
    <property type="entry name" value="CRAL-TRIO lipid binding domain"/>
    <property type="match status" value="1"/>
</dbReference>
<dbReference type="OMA" id="WCLERAK"/>
<dbReference type="Pfam" id="PF00650">
    <property type="entry name" value="CRAL_TRIO"/>
    <property type="match status" value="1"/>
</dbReference>
<reference evidence="3 4" key="1">
    <citation type="journal article" date="2015" name="Genome Biol. Evol.">
        <title>Phylogenomic analyses indicate that early fungi evolved digesting cell walls of algal ancestors of land plants.</title>
        <authorList>
            <person name="Chang Y."/>
            <person name="Wang S."/>
            <person name="Sekimoto S."/>
            <person name="Aerts A.L."/>
            <person name="Choi C."/>
            <person name="Clum A."/>
            <person name="LaButti K.M."/>
            <person name="Lindquist E.A."/>
            <person name="Yee Ngan C."/>
            <person name="Ohm R.A."/>
            <person name="Salamov A.A."/>
            <person name="Grigoriev I.V."/>
            <person name="Spatafora J.W."/>
            <person name="Berbee M.L."/>
        </authorList>
    </citation>
    <scope>NUCLEOTIDE SEQUENCE [LARGE SCALE GENOMIC DNA]</scope>
    <source>
        <strain evidence="3 4">JEL478</strain>
    </source>
</reference>
<dbReference type="Proteomes" id="UP000070544">
    <property type="component" value="Unassembled WGS sequence"/>
</dbReference>
<accession>A0A139AEM2</accession>
<dbReference type="InterPro" id="IPR052578">
    <property type="entry name" value="PI_Transfer_CRAL-TRIO"/>
</dbReference>
<evidence type="ECO:0000256" key="1">
    <source>
        <dbReference type="SAM" id="MobiDB-lite"/>
    </source>
</evidence>
<dbReference type="PANTHER" id="PTHR45824">
    <property type="entry name" value="GH16843P"/>
    <property type="match status" value="1"/>
</dbReference>
<dbReference type="PROSITE" id="PS50191">
    <property type="entry name" value="CRAL_TRIO"/>
    <property type="match status" value="1"/>
</dbReference>
<dbReference type="EMBL" id="KQ965763">
    <property type="protein sequence ID" value="KXS15276.1"/>
    <property type="molecule type" value="Genomic_DNA"/>
</dbReference>
<dbReference type="CDD" id="cd00170">
    <property type="entry name" value="SEC14"/>
    <property type="match status" value="1"/>
</dbReference>
<dbReference type="SUPFAM" id="SSF52087">
    <property type="entry name" value="CRAL/TRIO domain"/>
    <property type="match status" value="1"/>
</dbReference>
<feature type="region of interest" description="Disordered" evidence="1">
    <location>
        <begin position="1"/>
        <end position="34"/>
    </location>
</feature>
<dbReference type="PANTHER" id="PTHR45824:SF29">
    <property type="entry name" value="GH16843P"/>
    <property type="match status" value="1"/>
</dbReference>
<evidence type="ECO:0000313" key="3">
    <source>
        <dbReference type="EMBL" id="KXS15276.1"/>
    </source>
</evidence>
<gene>
    <name evidence="3" type="ORF">M427DRAFT_112050</name>
</gene>
<name>A0A139AEM2_GONPJ</name>
<proteinExistence type="predicted"/>
<dbReference type="SUPFAM" id="SSF46938">
    <property type="entry name" value="CRAL/TRIO N-terminal domain"/>
    <property type="match status" value="1"/>
</dbReference>
<protein>
    <submittedName>
        <fullName evidence="3">CRAL/TRIO domain-containing protein</fullName>
    </submittedName>
</protein>
<dbReference type="Pfam" id="PF03765">
    <property type="entry name" value="CRAL_TRIO_N"/>
    <property type="match status" value="1"/>
</dbReference>
<dbReference type="SMART" id="SM00516">
    <property type="entry name" value="SEC14"/>
    <property type="match status" value="1"/>
</dbReference>
<dbReference type="InterPro" id="IPR036273">
    <property type="entry name" value="CRAL/TRIO_N_dom_sf"/>
</dbReference>
<sequence length="303" mass="34581">MKPNETSGPPFVSPPPDVSFRLPSDPASGLTSTQESMLVGLRERKDELLSSAPDPKQRELDERWLSDHCLLRYLRAVKWESVDAATKRLKDTLQWRREFKPDQIPLDEVEPEAVTGKLYINGFDNEGRPVVVMKPGLQNTTTWDRQLQYTYLTVEAACQACVAPQETICLIIDFEGIGIFSGNKTPMNVSRRFLNVLQSHYPERLGHATFVNPFPLVETFWRVIYPFVDPVTREKVHFTSTAKEKKADGAKNGVLHQLVSPSMLEERYGGKMNWSYEHSEYWAKLRAVWEDPLKVTMNGHSAT</sequence>
<evidence type="ECO:0000313" key="4">
    <source>
        <dbReference type="Proteomes" id="UP000070544"/>
    </source>
</evidence>
<dbReference type="OrthoDB" id="75724at2759"/>
<dbReference type="InterPro" id="IPR011074">
    <property type="entry name" value="CRAL/TRIO_N_dom"/>
</dbReference>